<feature type="active site" description="Proton donor/acceptor" evidence="7">
    <location>
        <position position="316"/>
    </location>
</feature>
<keyword evidence="4 7" id="KW-0133">Cell shape</keyword>
<evidence type="ECO:0000256" key="6">
    <source>
        <dbReference type="ARBA" id="ARBA00023316"/>
    </source>
</evidence>
<proteinExistence type="inferred from homology"/>
<dbReference type="GO" id="GO:0008360">
    <property type="term" value="P:regulation of cell shape"/>
    <property type="evidence" value="ECO:0007669"/>
    <property type="project" value="UniProtKB-UniRule"/>
</dbReference>
<name>A0A850PBD1_9PROT</name>
<comment type="pathway">
    <text evidence="1 7">Cell wall biogenesis; peptidoglycan biosynthesis.</text>
</comment>
<dbReference type="Pfam" id="PF03734">
    <property type="entry name" value="YkuD"/>
    <property type="match status" value="1"/>
</dbReference>
<reference evidence="9 10" key="1">
    <citation type="submission" date="2020-06" db="EMBL/GenBank/DDBJ databases">
        <title>Description of novel acetic acid bacteria.</title>
        <authorList>
            <person name="Sombolestani A."/>
        </authorList>
    </citation>
    <scope>NUCLEOTIDE SEQUENCE [LARGE SCALE GENOMIC DNA]</scope>
    <source>
        <strain evidence="9 10">LMG 27010</strain>
    </source>
</reference>
<dbReference type="GO" id="GO:0004180">
    <property type="term" value="F:carboxypeptidase activity"/>
    <property type="evidence" value="ECO:0007669"/>
    <property type="project" value="UniProtKB-ARBA"/>
</dbReference>
<evidence type="ECO:0000256" key="7">
    <source>
        <dbReference type="PROSITE-ProRule" id="PRU01373"/>
    </source>
</evidence>
<protein>
    <submittedName>
        <fullName evidence="9">L,D-transpeptidase family protein</fullName>
    </submittedName>
</protein>
<keyword evidence="10" id="KW-1185">Reference proteome</keyword>
<dbReference type="InterPro" id="IPR052905">
    <property type="entry name" value="LD-transpeptidase_YkuD-like"/>
</dbReference>
<keyword evidence="6 7" id="KW-0961">Cell wall biogenesis/degradation</keyword>
<dbReference type="PANTHER" id="PTHR41533">
    <property type="entry name" value="L,D-TRANSPEPTIDASE HI_1667-RELATED"/>
    <property type="match status" value="1"/>
</dbReference>
<accession>A0A850PBD1</accession>
<comment type="caution">
    <text evidence="9">The sequence shown here is derived from an EMBL/GenBank/DDBJ whole genome shotgun (WGS) entry which is preliminary data.</text>
</comment>
<dbReference type="GO" id="GO:0009252">
    <property type="term" value="P:peptidoglycan biosynthetic process"/>
    <property type="evidence" value="ECO:0007669"/>
    <property type="project" value="UniProtKB-UniPathway"/>
</dbReference>
<dbReference type="UniPathway" id="UPA00219"/>
<dbReference type="Pfam" id="PF20142">
    <property type="entry name" value="Scaffold"/>
    <property type="match status" value="1"/>
</dbReference>
<evidence type="ECO:0000259" key="8">
    <source>
        <dbReference type="PROSITE" id="PS52029"/>
    </source>
</evidence>
<dbReference type="InterPro" id="IPR045380">
    <property type="entry name" value="LD_TPept_scaffold_dom"/>
</dbReference>
<dbReference type="RefSeq" id="WP_176614296.1">
    <property type="nucleotide sequence ID" value="NZ_JABXXR010000122.1"/>
</dbReference>
<evidence type="ECO:0000256" key="4">
    <source>
        <dbReference type="ARBA" id="ARBA00022960"/>
    </source>
</evidence>
<keyword evidence="5 7" id="KW-0573">Peptidoglycan synthesis</keyword>
<dbReference type="PANTHER" id="PTHR41533:SF2">
    <property type="entry name" value="BLR7131 PROTEIN"/>
    <property type="match status" value="1"/>
</dbReference>
<organism evidence="9 10">
    <name type="scientific">Ameyamaea chiangmaiensis</name>
    <dbReference type="NCBI Taxonomy" id="442969"/>
    <lineage>
        <taxon>Bacteria</taxon>
        <taxon>Pseudomonadati</taxon>
        <taxon>Pseudomonadota</taxon>
        <taxon>Alphaproteobacteria</taxon>
        <taxon>Acetobacterales</taxon>
        <taxon>Acetobacteraceae</taxon>
        <taxon>Ameyamaea</taxon>
    </lineage>
</organism>
<evidence type="ECO:0000256" key="3">
    <source>
        <dbReference type="ARBA" id="ARBA00022679"/>
    </source>
</evidence>
<sequence length="443" mass="49094">MSACTTITQPSETEIGRTIEAPEPVVIAGDVVNTDLLKRFYAHHDFGPVWASRPEQAKAIIATVAHADEQGLNPALFHADALKHESTLSSLERELLLSDAALAYADAMARGAVPVERRSDSEALTPGPVDSAAKVGQALDDADPGATLDALAPTTATYRALRKALQACRTARAADKRKNPDCVRRVEVNLERQRWLPRTLPADRVMVNVADERLVYYHDDQPVFSTRVIVGQDVERNQSPEFQAVIDASLFNPPWVVPKDIVTREILPKIHRDPNYLARNKMIMLANGEVEQMAGPEAGLGLLMFDMPNRFDVYLHDTPDRSLFNRINRRISHGCIRVQNPRELAALLLKEPVSAVDQGIATGTTTRNVLPTGVPVFVIYQTAFVDEKGVLRYAPDFYNRDPALWKQLNKAPRRARSSTLSMVPATVRHDPRMAFNASGSRLF</sequence>
<evidence type="ECO:0000256" key="2">
    <source>
        <dbReference type="ARBA" id="ARBA00005992"/>
    </source>
</evidence>
<feature type="active site" description="Nucleophile" evidence="7">
    <location>
        <position position="335"/>
    </location>
</feature>
<dbReference type="SUPFAM" id="SSF141523">
    <property type="entry name" value="L,D-transpeptidase catalytic domain-like"/>
    <property type="match status" value="1"/>
</dbReference>
<evidence type="ECO:0000313" key="9">
    <source>
        <dbReference type="EMBL" id="NVN41394.1"/>
    </source>
</evidence>
<dbReference type="GO" id="GO:0071555">
    <property type="term" value="P:cell wall organization"/>
    <property type="evidence" value="ECO:0007669"/>
    <property type="project" value="UniProtKB-UniRule"/>
</dbReference>
<comment type="similarity">
    <text evidence="2">Belongs to the YkuD family.</text>
</comment>
<evidence type="ECO:0000256" key="1">
    <source>
        <dbReference type="ARBA" id="ARBA00004752"/>
    </source>
</evidence>
<dbReference type="InterPro" id="IPR005490">
    <property type="entry name" value="LD_TPept_cat_dom"/>
</dbReference>
<dbReference type="Gene3D" id="2.40.440.10">
    <property type="entry name" value="L,D-transpeptidase catalytic domain-like"/>
    <property type="match status" value="1"/>
</dbReference>
<dbReference type="CDD" id="cd16913">
    <property type="entry name" value="YkuD_like"/>
    <property type="match status" value="1"/>
</dbReference>
<keyword evidence="3" id="KW-0808">Transferase</keyword>
<dbReference type="InterPro" id="IPR038063">
    <property type="entry name" value="Transpep_catalytic_dom"/>
</dbReference>
<dbReference type="GO" id="GO:0016740">
    <property type="term" value="F:transferase activity"/>
    <property type="evidence" value="ECO:0007669"/>
    <property type="project" value="UniProtKB-KW"/>
</dbReference>
<evidence type="ECO:0000256" key="5">
    <source>
        <dbReference type="ARBA" id="ARBA00022984"/>
    </source>
</evidence>
<gene>
    <name evidence="9" type="ORF">HUK82_12585</name>
</gene>
<feature type="domain" description="L,D-TPase catalytic" evidence="8">
    <location>
        <begin position="203"/>
        <end position="356"/>
    </location>
</feature>
<dbReference type="EMBL" id="JABXXR010000122">
    <property type="protein sequence ID" value="NVN41394.1"/>
    <property type="molecule type" value="Genomic_DNA"/>
</dbReference>
<dbReference type="PROSITE" id="PS52029">
    <property type="entry name" value="LD_TPASE"/>
    <property type="match status" value="1"/>
</dbReference>
<evidence type="ECO:0000313" key="10">
    <source>
        <dbReference type="Proteomes" id="UP000585665"/>
    </source>
</evidence>
<dbReference type="AlphaFoldDB" id="A0A850PBD1"/>
<dbReference type="Proteomes" id="UP000585665">
    <property type="component" value="Unassembled WGS sequence"/>
</dbReference>